<proteinExistence type="predicted"/>
<protein>
    <submittedName>
        <fullName evidence="2">HEPN domain-containing protein</fullName>
    </submittedName>
</protein>
<dbReference type="EMBL" id="SOGJ01000012">
    <property type="protein sequence ID" value="TFC99777.1"/>
    <property type="molecule type" value="Genomic_DNA"/>
</dbReference>
<sequence length="86" mass="9559">MLVNQGLKPRGEGAHAVLLEVAVAQLEPPRPSEIREFDWMRRLRNDTQYPDIGRASATVDDVDQAIPAARAIVDRAARLIELMPPC</sequence>
<accession>A0ABY2J5X0</accession>
<name>A0ABY2J5X0_9MICO</name>
<organism evidence="2 3">
    <name type="scientific">Cryobacterium breve</name>
    <dbReference type="NCBI Taxonomy" id="1259258"/>
    <lineage>
        <taxon>Bacteria</taxon>
        <taxon>Bacillati</taxon>
        <taxon>Actinomycetota</taxon>
        <taxon>Actinomycetes</taxon>
        <taxon>Micrococcales</taxon>
        <taxon>Microbacteriaceae</taxon>
        <taxon>Cryobacterium</taxon>
    </lineage>
</organism>
<keyword evidence="3" id="KW-1185">Reference proteome</keyword>
<dbReference type="Proteomes" id="UP000298355">
    <property type="component" value="Unassembled WGS sequence"/>
</dbReference>
<reference evidence="2 3" key="1">
    <citation type="submission" date="2019-03" db="EMBL/GenBank/DDBJ databases">
        <title>Genomics of glacier-inhabiting Cryobacterium strains.</title>
        <authorList>
            <person name="Liu Q."/>
            <person name="Xin Y.-H."/>
        </authorList>
    </citation>
    <scope>NUCLEOTIDE SEQUENCE [LARGE SCALE GENOMIC DNA]</scope>
    <source>
        <strain evidence="2 3">TMT4-23</strain>
    </source>
</reference>
<dbReference type="Pfam" id="PF05168">
    <property type="entry name" value="HEPN"/>
    <property type="match status" value="1"/>
</dbReference>
<feature type="domain" description="HEPN" evidence="1">
    <location>
        <begin position="2"/>
        <end position="75"/>
    </location>
</feature>
<evidence type="ECO:0000259" key="1">
    <source>
        <dbReference type="Pfam" id="PF05168"/>
    </source>
</evidence>
<comment type="caution">
    <text evidence="2">The sequence shown here is derived from an EMBL/GenBank/DDBJ whole genome shotgun (WGS) entry which is preliminary data.</text>
</comment>
<evidence type="ECO:0000313" key="3">
    <source>
        <dbReference type="Proteomes" id="UP000298355"/>
    </source>
</evidence>
<dbReference type="InterPro" id="IPR007842">
    <property type="entry name" value="HEPN_dom"/>
</dbReference>
<gene>
    <name evidence="2" type="ORF">E3O65_05230</name>
</gene>
<evidence type="ECO:0000313" key="2">
    <source>
        <dbReference type="EMBL" id="TFC99777.1"/>
    </source>
</evidence>